<feature type="region of interest" description="Disordered" evidence="1">
    <location>
        <begin position="1"/>
        <end position="21"/>
    </location>
</feature>
<feature type="region of interest" description="Disordered" evidence="1">
    <location>
        <begin position="69"/>
        <end position="116"/>
    </location>
</feature>
<dbReference type="Proteomes" id="UP001222932">
    <property type="component" value="Unassembled WGS sequence"/>
</dbReference>
<keyword evidence="3" id="KW-1185">Reference proteome</keyword>
<feature type="compositionally biased region" description="Basic residues" evidence="1">
    <location>
        <begin position="107"/>
        <end position="116"/>
    </location>
</feature>
<accession>A0AAD3YDR2</accession>
<comment type="caution">
    <text evidence="2">The sequence shown here is derived from an EMBL/GenBank/DDBJ whole genome shotgun (WGS) entry which is preliminary data.</text>
</comment>
<organism evidence="2 3">
    <name type="scientific">Cutaneotrichosporon spelunceum</name>
    <dbReference type="NCBI Taxonomy" id="1672016"/>
    <lineage>
        <taxon>Eukaryota</taxon>
        <taxon>Fungi</taxon>
        <taxon>Dikarya</taxon>
        <taxon>Basidiomycota</taxon>
        <taxon>Agaricomycotina</taxon>
        <taxon>Tremellomycetes</taxon>
        <taxon>Trichosporonales</taxon>
        <taxon>Trichosporonaceae</taxon>
        <taxon>Cutaneotrichosporon</taxon>
    </lineage>
</organism>
<name>A0AAD3YDR2_9TREE</name>
<evidence type="ECO:0000256" key="1">
    <source>
        <dbReference type="SAM" id="MobiDB-lite"/>
    </source>
</evidence>
<proteinExistence type="predicted"/>
<reference evidence="2" key="2">
    <citation type="submission" date="2023-06" db="EMBL/GenBank/DDBJ databases">
        <authorList>
            <person name="Kobayashi Y."/>
            <person name="Kayamori A."/>
            <person name="Aoki K."/>
            <person name="Shiwa Y."/>
            <person name="Fujita N."/>
            <person name="Sugita T."/>
            <person name="Iwasaki W."/>
            <person name="Tanaka N."/>
            <person name="Takashima M."/>
        </authorList>
    </citation>
    <scope>NUCLEOTIDE SEQUENCE</scope>
    <source>
        <strain evidence="2">HIS016</strain>
    </source>
</reference>
<protein>
    <submittedName>
        <fullName evidence="2">Uncharacterized protein</fullName>
    </submittedName>
</protein>
<sequence>MHPSSKGCSAEPQRSALSLQADDVGASGVPFATMANLGPTMADASIYTNPQFAQTSMMPTCVHIAPLPHVAPRKSETDLSGRLMRRLSSRRNDREPDRAGSTTPSRWFRRLGRLAD</sequence>
<dbReference type="AlphaFoldDB" id="A0AAD3YDR2"/>
<evidence type="ECO:0000313" key="3">
    <source>
        <dbReference type="Proteomes" id="UP001222932"/>
    </source>
</evidence>
<evidence type="ECO:0000313" key="2">
    <source>
        <dbReference type="EMBL" id="GMK59406.1"/>
    </source>
</evidence>
<dbReference type="EMBL" id="BTCM01000008">
    <property type="protein sequence ID" value="GMK59406.1"/>
    <property type="molecule type" value="Genomic_DNA"/>
</dbReference>
<gene>
    <name evidence="2" type="ORF">CspeluHIS016_0800120</name>
</gene>
<reference evidence="2" key="1">
    <citation type="journal article" date="2023" name="BMC Genomics">
        <title>Chromosome-level genome assemblies of Cutaneotrichosporon spp. (Trichosporonales, Basidiomycota) reveal imbalanced evolution between nucleotide sequences and chromosome synteny.</title>
        <authorList>
            <person name="Kobayashi Y."/>
            <person name="Kayamori A."/>
            <person name="Aoki K."/>
            <person name="Shiwa Y."/>
            <person name="Matsutani M."/>
            <person name="Fujita N."/>
            <person name="Sugita T."/>
            <person name="Iwasaki W."/>
            <person name="Tanaka N."/>
            <person name="Takashima M."/>
        </authorList>
    </citation>
    <scope>NUCLEOTIDE SEQUENCE</scope>
    <source>
        <strain evidence="2">HIS016</strain>
    </source>
</reference>